<sequence>MILSRCLPFRSKHSCKAVFMWLKTAKHISGGIPLISSRIFCFNLDTVLSIPTEK</sequence>
<name>A0A653CX84_CALMS</name>
<dbReference type="AlphaFoldDB" id="A0A653CX84"/>
<evidence type="ECO:0000313" key="2">
    <source>
        <dbReference type="Proteomes" id="UP000410492"/>
    </source>
</evidence>
<dbReference type="OrthoDB" id="5586at2759"/>
<protein>
    <submittedName>
        <fullName evidence="1">Uncharacterized protein</fullName>
    </submittedName>
</protein>
<dbReference type="EMBL" id="CAACVG010008985">
    <property type="protein sequence ID" value="VEN51703.1"/>
    <property type="molecule type" value="Genomic_DNA"/>
</dbReference>
<reference evidence="1 2" key="1">
    <citation type="submission" date="2019-01" db="EMBL/GenBank/DDBJ databases">
        <authorList>
            <person name="Sayadi A."/>
        </authorList>
    </citation>
    <scope>NUCLEOTIDE SEQUENCE [LARGE SCALE GENOMIC DNA]</scope>
</reference>
<feature type="non-terminal residue" evidence="1">
    <location>
        <position position="54"/>
    </location>
</feature>
<keyword evidence="2" id="KW-1185">Reference proteome</keyword>
<gene>
    <name evidence="1" type="ORF">CALMAC_LOCUS12083</name>
</gene>
<proteinExistence type="predicted"/>
<dbReference type="Proteomes" id="UP000410492">
    <property type="component" value="Unassembled WGS sequence"/>
</dbReference>
<organism evidence="1 2">
    <name type="scientific">Callosobruchus maculatus</name>
    <name type="common">Southern cowpea weevil</name>
    <name type="synonym">Pulse bruchid</name>
    <dbReference type="NCBI Taxonomy" id="64391"/>
    <lineage>
        <taxon>Eukaryota</taxon>
        <taxon>Metazoa</taxon>
        <taxon>Ecdysozoa</taxon>
        <taxon>Arthropoda</taxon>
        <taxon>Hexapoda</taxon>
        <taxon>Insecta</taxon>
        <taxon>Pterygota</taxon>
        <taxon>Neoptera</taxon>
        <taxon>Endopterygota</taxon>
        <taxon>Coleoptera</taxon>
        <taxon>Polyphaga</taxon>
        <taxon>Cucujiformia</taxon>
        <taxon>Chrysomeloidea</taxon>
        <taxon>Chrysomelidae</taxon>
        <taxon>Bruchinae</taxon>
        <taxon>Bruchini</taxon>
        <taxon>Callosobruchus</taxon>
    </lineage>
</organism>
<evidence type="ECO:0000313" key="1">
    <source>
        <dbReference type="EMBL" id="VEN51703.1"/>
    </source>
</evidence>
<accession>A0A653CX84</accession>